<feature type="transmembrane region" description="Helical" evidence="7">
    <location>
        <begin position="184"/>
        <end position="204"/>
    </location>
</feature>
<organism evidence="8 9">
    <name type="scientific">Rhodohalobacter sulfatireducens</name>
    <dbReference type="NCBI Taxonomy" id="2911366"/>
    <lineage>
        <taxon>Bacteria</taxon>
        <taxon>Pseudomonadati</taxon>
        <taxon>Balneolota</taxon>
        <taxon>Balneolia</taxon>
        <taxon>Balneolales</taxon>
        <taxon>Balneolaceae</taxon>
        <taxon>Rhodohalobacter</taxon>
    </lineage>
</organism>
<feature type="transmembrane region" description="Helical" evidence="7">
    <location>
        <begin position="153"/>
        <end position="172"/>
    </location>
</feature>
<reference evidence="8" key="2">
    <citation type="submission" date="2024-05" db="EMBL/GenBank/DDBJ databases">
        <title>Rhodohalobacter halophilus gen. nov., sp. nov., a moderately halophilic member of the family Balneolaceae.</title>
        <authorList>
            <person name="Xia J."/>
        </authorList>
    </citation>
    <scope>NUCLEOTIDE SEQUENCE</scope>
    <source>
        <strain evidence="8">WB101</strain>
    </source>
</reference>
<feature type="transmembrane region" description="Helical" evidence="7">
    <location>
        <begin position="121"/>
        <end position="147"/>
    </location>
</feature>
<feature type="transmembrane region" description="Helical" evidence="7">
    <location>
        <begin position="6"/>
        <end position="27"/>
    </location>
</feature>
<evidence type="ECO:0000256" key="3">
    <source>
        <dbReference type="ARBA" id="ARBA00022692"/>
    </source>
</evidence>
<keyword evidence="9" id="KW-1185">Reference proteome</keyword>
<dbReference type="EMBL" id="JAKLWS010000033">
    <property type="protein sequence ID" value="MCG2590453.1"/>
    <property type="molecule type" value="Genomic_DNA"/>
</dbReference>
<evidence type="ECO:0000313" key="8">
    <source>
        <dbReference type="EMBL" id="MCG2590453.1"/>
    </source>
</evidence>
<evidence type="ECO:0000256" key="4">
    <source>
        <dbReference type="ARBA" id="ARBA00022989"/>
    </source>
</evidence>
<proteinExistence type="inferred from homology"/>
<dbReference type="InterPro" id="IPR018212">
    <property type="entry name" value="Na/solute_symporter_CS"/>
</dbReference>
<evidence type="ECO:0000313" key="9">
    <source>
        <dbReference type="Proteomes" id="UP001165366"/>
    </source>
</evidence>
<comment type="caution">
    <text evidence="8">The sequence shown here is derived from an EMBL/GenBank/DDBJ whole genome shotgun (WGS) entry which is preliminary data.</text>
</comment>
<evidence type="ECO:0000256" key="6">
    <source>
        <dbReference type="RuleBase" id="RU362091"/>
    </source>
</evidence>
<keyword evidence="3 7" id="KW-0812">Transmembrane</keyword>
<feature type="transmembrane region" description="Helical" evidence="7">
    <location>
        <begin position="518"/>
        <end position="536"/>
    </location>
</feature>
<feature type="transmembrane region" description="Helical" evidence="7">
    <location>
        <begin position="428"/>
        <end position="451"/>
    </location>
</feature>
<evidence type="ECO:0000256" key="5">
    <source>
        <dbReference type="ARBA" id="ARBA00023136"/>
    </source>
</evidence>
<feature type="transmembrane region" description="Helical" evidence="7">
    <location>
        <begin position="369"/>
        <end position="390"/>
    </location>
</feature>
<feature type="transmembrane region" description="Helical" evidence="7">
    <location>
        <begin position="80"/>
        <end position="100"/>
    </location>
</feature>
<keyword evidence="5 7" id="KW-0472">Membrane</keyword>
<dbReference type="PROSITE" id="PS00456">
    <property type="entry name" value="NA_SOLUT_SYMP_1"/>
    <property type="match status" value="1"/>
</dbReference>
<dbReference type="Pfam" id="PF00474">
    <property type="entry name" value="SSF"/>
    <property type="match status" value="1"/>
</dbReference>
<evidence type="ECO:0000256" key="2">
    <source>
        <dbReference type="ARBA" id="ARBA00006434"/>
    </source>
</evidence>
<sequence>MSTISGIDIAVIVIYLAAILGVGLWIVRKKKMNAEGYFLAGHSLKWPAIGAALFASNISTVHLVGLAASGYNDGLVWGNYEWMAVFVLILLALVFSPFYFKNKISTLPEFLEKRYGRFARMCLACLGILGALFIHIGVSLYAGAVVFENLFGINIYVSIFLISGVTAIYTVIGGLESVVITETIQTVILITGSLMLTILGIMALPDQGITNWTELKEAVKPEQLSIIPTANNSSGLSWQAILLGYPVLGIWYWCADQTIVQRVLGAETLKDAKVGPIFAGFLKILPVFIMVLPGVLGYVLFSDLIVEADDTLLVLITELMPVGLIGLMSAALLAALMSTIAAALNSAGTLVSIDIFKTIKPDISDRKQVLIGRITAVVVMVIAILWSPIIAKFDSIFEAINILLTVISPPISAVFIWGVFWKRGNNPAAIATFAGGFVLGLIAFLIDFPIIGDTKLITEGLGISFMMQAWWLFVACSAIFVGTSLLTKEPDYEKIQDYTLDSPAAFLKDYRRKESKDSMILSILLIVIMAILYGSFS</sequence>
<dbReference type="InterPro" id="IPR001734">
    <property type="entry name" value="Na/solute_symporter"/>
</dbReference>
<comment type="subcellular location">
    <subcellularLocation>
        <location evidence="1">Membrane</location>
        <topology evidence="1">Multi-pass membrane protein</topology>
    </subcellularLocation>
</comment>
<evidence type="ECO:0000256" key="1">
    <source>
        <dbReference type="ARBA" id="ARBA00004141"/>
    </source>
</evidence>
<comment type="similarity">
    <text evidence="2 6">Belongs to the sodium:solute symporter (SSF) (TC 2.A.21) family.</text>
</comment>
<feature type="transmembrane region" description="Helical" evidence="7">
    <location>
        <begin position="402"/>
        <end position="421"/>
    </location>
</feature>
<dbReference type="Proteomes" id="UP001165366">
    <property type="component" value="Unassembled WGS sequence"/>
</dbReference>
<accession>A0ABS9KHX3</accession>
<protein>
    <submittedName>
        <fullName evidence="8">Sodium:solute symporter</fullName>
    </submittedName>
</protein>
<feature type="transmembrane region" description="Helical" evidence="7">
    <location>
        <begin position="321"/>
        <end position="348"/>
    </location>
</feature>
<dbReference type="PANTHER" id="PTHR11819">
    <property type="entry name" value="SOLUTE CARRIER FAMILY 5"/>
    <property type="match status" value="1"/>
</dbReference>
<feature type="transmembrane region" description="Helical" evidence="7">
    <location>
        <begin position="236"/>
        <end position="255"/>
    </location>
</feature>
<dbReference type="PROSITE" id="PS50283">
    <property type="entry name" value="NA_SOLUT_SYMP_3"/>
    <property type="match status" value="1"/>
</dbReference>
<keyword evidence="4 7" id="KW-1133">Transmembrane helix</keyword>
<dbReference type="NCBIfam" id="TIGR00813">
    <property type="entry name" value="sss"/>
    <property type="match status" value="1"/>
</dbReference>
<feature type="transmembrane region" description="Helical" evidence="7">
    <location>
        <begin position="276"/>
        <end position="301"/>
    </location>
</feature>
<name>A0ABS9KHX3_9BACT</name>
<dbReference type="CDD" id="cd10329">
    <property type="entry name" value="SLC5sbd_SGLT1-like"/>
    <property type="match status" value="1"/>
</dbReference>
<dbReference type="InterPro" id="IPR038377">
    <property type="entry name" value="Na/Glc_symporter_sf"/>
</dbReference>
<dbReference type="RefSeq" id="WP_237855860.1">
    <property type="nucleotide sequence ID" value="NZ_JAKLWS010000033.1"/>
</dbReference>
<reference evidence="8" key="1">
    <citation type="submission" date="2022-01" db="EMBL/GenBank/DDBJ databases">
        <authorList>
            <person name="Wang Y."/>
        </authorList>
    </citation>
    <scope>NUCLEOTIDE SEQUENCE</scope>
    <source>
        <strain evidence="8">WB101</strain>
    </source>
</reference>
<dbReference type="PANTHER" id="PTHR11819:SF195">
    <property type="entry name" value="SODIUM_GLUCOSE COTRANSPORTER 4"/>
    <property type="match status" value="1"/>
</dbReference>
<gene>
    <name evidence="8" type="ORF">L6773_17890</name>
</gene>
<evidence type="ECO:0000256" key="7">
    <source>
        <dbReference type="SAM" id="Phobius"/>
    </source>
</evidence>
<dbReference type="Gene3D" id="1.20.1730.10">
    <property type="entry name" value="Sodium/glucose cotransporter"/>
    <property type="match status" value="1"/>
</dbReference>
<feature type="transmembrane region" description="Helical" evidence="7">
    <location>
        <begin position="463"/>
        <end position="486"/>
    </location>
</feature>
<feature type="transmembrane region" description="Helical" evidence="7">
    <location>
        <begin position="48"/>
        <end position="68"/>
    </location>
</feature>